<keyword evidence="3" id="KW-0554">One-carbon metabolism</keyword>
<dbReference type="GO" id="GO:0046654">
    <property type="term" value="P:tetrahydrofolate biosynthetic process"/>
    <property type="evidence" value="ECO:0007669"/>
    <property type="project" value="InterPro"/>
</dbReference>
<dbReference type="GO" id="GO:0004146">
    <property type="term" value="F:dihydrofolate reductase activity"/>
    <property type="evidence" value="ECO:0007669"/>
    <property type="project" value="UniProtKB-EC"/>
</dbReference>
<dbReference type="PROSITE" id="PS00075">
    <property type="entry name" value="DHFR_1"/>
    <property type="match status" value="1"/>
</dbReference>
<comment type="similarity">
    <text evidence="7">Belongs to the dihydrofolate reductase family.</text>
</comment>
<name>A0AA35T0A7_GEOBA</name>
<comment type="pathway">
    <text evidence="1">Cofactor biosynthesis; tetrahydrofolate biosynthesis; 5,6,7,8-tetrahydrofolate from 7,8-dihydrofolate: step 1/1.</text>
</comment>
<dbReference type="InterPro" id="IPR017925">
    <property type="entry name" value="DHFR_CS"/>
</dbReference>
<dbReference type="InterPro" id="IPR001796">
    <property type="entry name" value="DHFR_dom"/>
</dbReference>
<dbReference type="InterPro" id="IPR024072">
    <property type="entry name" value="DHFR-like_dom_sf"/>
</dbReference>
<evidence type="ECO:0000259" key="8">
    <source>
        <dbReference type="PROSITE" id="PS51330"/>
    </source>
</evidence>
<protein>
    <recommendedName>
        <fullName evidence="2">dihydrofolate reductase</fullName>
        <ecNumber evidence="2">1.5.1.3</ecNumber>
    </recommendedName>
</protein>
<evidence type="ECO:0000256" key="2">
    <source>
        <dbReference type="ARBA" id="ARBA00012856"/>
    </source>
</evidence>
<dbReference type="AlphaFoldDB" id="A0AA35T0A7"/>
<dbReference type="EC" id="1.5.1.3" evidence="2"/>
<keyword evidence="10" id="KW-1185">Reference proteome</keyword>
<dbReference type="CDD" id="cd00209">
    <property type="entry name" value="DHFR"/>
    <property type="match status" value="1"/>
</dbReference>
<comment type="caution">
    <text evidence="9">The sequence shown here is derived from an EMBL/GenBank/DDBJ whole genome shotgun (WGS) entry which is preliminary data.</text>
</comment>
<dbReference type="Proteomes" id="UP001174909">
    <property type="component" value="Unassembled WGS sequence"/>
</dbReference>
<evidence type="ECO:0000256" key="7">
    <source>
        <dbReference type="RuleBase" id="RU004474"/>
    </source>
</evidence>
<evidence type="ECO:0000256" key="1">
    <source>
        <dbReference type="ARBA" id="ARBA00004903"/>
    </source>
</evidence>
<dbReference type="GO" id="GO:0046452">
    <property type="term" value="P:dihydrofolate metabolic process"/>
    <property type="evidence" value="ECO:0007669"/>
    <property type="project" value="TreeGrafter"/>
</dbReference>
<reference evidence="9" key="1">
    <citation type="submission" date="2023-03" db="EMBL/GenBank/DDBJ databases">
        <authorList>
            <person name="Steffen K."/>
            <person name="Cardenas P."/>
        </authorList>
    </citation>
    <scope>NUCLEOTIDE SEQUENCE</scope>
</reference>
<gene>
    <name evidence="9" type="ORF">GBAR_LOCUS21372</name>
</gene>
<evidence type="ECO:0000313" key="9">
    <source>
        <dbReference type="EMBL" id="CAI8038326.1"/>
    </source>
</evidence>
<dbReference type="PANTHER" id="PTHR48069:SF3">
    <property type="entry name" value="DIHYDROFOLATE REDUCTASE"/>
    <property type="match status" value="1"/>
</dbReference>
<dbReference type="PANTHER" id="PTHR48069">
    <property type="entry name" value="DIHYDROFOLATE REDUCTASE"/>
    <property type="match status" value="1"/>
</dbReference>
<keyword evidence="5" id="KW-0560">Oxidoreductase</keyword>
<evidence type="ECO:0000256" key="6">
    <source>
        <dbReference type="ARBA" id="ARBA00048873"/>
    </source>
</evidence>
<dbReference type="GO" id="GO:0006730">
    <property type="term" value="P:one-carbon metabolic process"/>
    <property type="evidence" value="ECO:0007669"/>
    <property type="project" value="UniProtKB-KW"/>
</dbReference>
<organism evidence="9 10">
    <name type="scientific">Geodia barretti</name>
    <name type="common">Barrett's horny sponge</name>
    <dbReference type="NCBI Taxonomy" id="519541"/>
    <lineage>
        <taxon>Eukaryota</taxon>
        <taxon>Metazoa</taxon>
        <taxon>Porifera</taxon>
        <taxon>Demospongiae</taxon>
        <taxon>Heteroscleromorpha</taxon>
        <taxon>Tetractinellida</taxon>
        <taxon>Astrophorina</taxon>
        <taxon>Geodiidae</taxon>
        <taxon>Geodia</taxon>
    </lineage>
</organism>
<dbReference type="InterPro" id="IPR012259">
    <property type="entry name" value="DHFR"/>
</dbReference>
<accession>A0AA35T0A7</accession>
<feature type="domain" description="DHFR" evidence="8">
    <location>
        <begin position="1"/>
        <end position="91"/>
    </location>
</feature>
<sequence>MTEDGVIGLGGTLPWHYSADLKRFKRVTLNSTIIMGRKTWDSLPIQPLPERQNIVITRNKSLEVEHYSSLAQAIQVARYERIWFIGGGFNL</sequence>
<dbReference type="EMBL" id="CASHTH010002987">
    <property type="protein sequence ID" value="CAI8038326.1"/>
    <property type="molecule type" value="Genomic_DNA"/>
</dbReference>
<evidence type="ECO:0000256" key="3">
    <source>
        <dbReference type="ARBA" id="ARBA00022563"/>
    </source>
</evidence>
<dbReference type="PROSITE" id="PS51330">
    <property type="entry name" value="DHFR_2"/>
    <property type="match status" value="1"/>
</dbReference>
<evidence type="ECO:0000256" key="4">
    <source>
        <dbReference type="ARBA" id="ARBA00022857"/>
    </source>
</evidence>
<proteinExistence type="inferred from homology"/>
<evidence type="ECO:0000313" key="10">
    <source>
        <dbReference type="Proteomes" id="UP001174909"/>
    </source>
</evidence>
<dbReference type="Gene3D" id="3.40.430.10">
    <property type="entry name" value="Dihydrofolate Reductase, subunit A"/>
    <property type="match status" value="1"/>
</dbReference>
<dbReference type="SUPFAM" id="SSF53597">
    <property type="entry name" value="Dihydrofolate reductase-like"/>
    <property type="match status" value="1"/>
</dbReference>
<dbReference type="GO" id="GO:0046655">
    <property type="term" value="P:folic acid metabolic process"/>
    <property type="evidence" value="ECO:0007669"/>
    <property type="project" value="TreeGrafter"/>
</dbReference>
<dbReference type="Pfam" id="PF00186">
    <property type="entry name" value="DHFR_1"/>
    <property type="match status" value="1"/>
</dbReference>
<dbReference type="PRINTS" id="PR00070">
    <property type="entry name" value="DHFR"/>
</dbReference>
<comment type="catalytic activity">
    <reaction evidence="6">
        <text>(6S)-5,6,7,8-tetrahydrofolate + NADP(+) = 7,8-dihydrofolate + NADPH + H(+)</text>
        <dbReference type="Rhea" id="RHEA:15009"/>
        <dbReference type="ChEBI" id="CHEBI:15378"/>
        <dbReference type="ChEBI" id="CHEBI:57451"/>
        <dbReference type="ChEBI" id="CHEBI:57453"/>
        <dbReference type="ChEBI" id="CHEBI:57783"/>
        <dbReference type="ChEBI" id="CHEBI:58349"/>
        <dbReference type="EC" id="1.5.1.3"/>
    </reaction>
</comment>
<evidence type="ECO:0000256" key="5">
    <source>
        <dbReference type="ARBA" id="ARBA00023002"/>
    </source>
</evidence>
<dbReference type="GO" id="GO:0050661">
    <property type="term" value="F:NADP binding"/>
    <property type="evidence" value="ECO:0007669"/>
    <property type="project" value="InterPro"/>
</dbReference>
<dbReference type="GO" id="GO:0005829">
    <property type="term" value="C:cytosol"/>
    <property type="evidence" value="ECO:0007669"/>
    <property type="project" value="TreeGrafter"/>
</dbReference>
<keyword evidence="4" id="KW-0521">NADP</keyword>